<keyword evidence="5" id="KW-1185">Reference proteome</keyword>
<feature type="compositionally biased region" description="Basic residues" evidence="3">
    <location>
        <begin position="363"/>
        <end position="375"/>
    </location>
</feature>
<feature type="region of interest" description="Disordered" evidence="3">
    <location>
        <begin position="132"/>
        <end position="157"/>
    </location>
</feature>
<dbReference type="SUPFAM" id="SSF52540">
    <property type="entry name" value="P-loop containing nucleoside triphosphate hydrolases"/>
    <property type="match status" value="1"/>
</dbReference>
<keyword evidence="1" id="KW-0547">Nucleotide-binding</keyword>
<dbReference type="GO" id="GO:0003924">
    <property type="term" value="F:GTPase activity"/>
    <property type="evidence" value="ECO:0007669"/>
    <property type="project" value="InterPro"/>
</dbReference>
<keyword evidence="2" id="KW-0342">GTP-binding</keyword>
<dbReference type="InterPro" id="IPR027417">
    <property type="entry name" value="P-loop_NTPase"/>
</dbReference>
<evidence type="ECO:0008006" key="6">
    <source>
        <dbReference type="Google" id="ProtNLM"/>
    </source>
</evidence>
<dbReference type="GeneTree" id="ENSGT00940000158903"/>
<dbReference type="Ensembl" id="ENSABRT00000037062.1">
    <property type="protein sequence ID" value="ENSABRP00000026462.1"/>
    <property type="gene ID" value="ENSABRG00000022135.1"/>
</dbReference>
<dbReference type="GO" id="GO:0005525">
    <property type="term" value="F:GTP binding"/>
    <property type="evidence" value="ECO:0007669"/>
    <property type="project" value="UniProtKB-KW"/>
</dbReference>
<dbReference type="SMART" id="SM00175">
    <property type="entry name" value="RAB"/>
    <property type="match status" value="1"/>
</dbReference>
<sequence>MQQAPGGQSPPPGPSEAAAAEIKATEIKAVIVGDGGCGKTSLLMVFARGDFPKVRLLLPARTSPGSEPPSSTGTLIPCSPLPMSPHSFLHWGRGPGTGCLPAPGGSHCTPGSQPPTQGLMLLWETRGIPTASPWPCPSPQPPPQSLTQPRGLSKPPAAHAPVPCQVYVPTVFEKYTASFQVDGKPAKIHLWDTAGQEDYDRLRPLSYSDANVVLMCFDVTNRSSYDNILTKWYPEVNHFCKGVPVLLVGCKTDLRQDPEVLRELRQRRQEPVTFQQVGAPPPAGDTSLGQGRGSATAAALRRGRPWPGWSTPRPTSSARPGTRRTSGTSSLPPAPPRCDPPGGPDAGDGPGGAARSAETPHPRPGHRGPARRHPVHREAPATDLPAAAPLLRTDPGDPPGPCPAGRAGDRR</sequence>
<dbReference type="InterPro" id="IPR001806">
    <property type="entry name" value="Small_GTPase"/>
</dbReference>
<evidence type="ECO:0000256" key="2">
    <source>
        <dbReference type="ARBA" id="ARBA00023134"/>
    </source>
</evidence>
<feature type="compositionally biased region" description="Pro residues" evidence="3">
    <location>
        <begin position="132"/>
        <end position="144"/>
    </location>
</feature>
<evidence type="ECO:0000256" key="3">
    <source>
        <dbReference type="SAM" id="MobiDB-lite"/>
    </source>
</evidence>
<feature type="compositionally biased region" description="Pro residues" evidence="3">
    <location>
        <begin position="332"/>
        <end position="343"/>
    </location>
</feature>
<dbReference type="InterPro" id="IPR005225">
    <property type="entry name" value="Small_GTP-bd"/>
</dbReference>
<dbReference type="SMART" id="SM00173">
    <property type="entry name" value="RAS"/>
    <property type="match status" value="1"/>
</dbReference>
<dbReference type="Gene3D" id="3.40.50.300">
    <property type="entry name" value="P-loop containing nucleotide triphosphate hydrolases"/>
    <property type="match status" value="2"/>
</dbReference>
<accession>A0A8B9ICP2</accession>
<dbReference type="Proteomes" id="UP000694426">
    <property type="component" value="Unplaced"/>
</dbReference>
<reference evidence="4" key="1">
    <citation type="submission" date="2025-08" db="UniProtKB">
        <authorList>
            <consortium name="Ensembl"/>
        </authorList>
    </citation>
    <scope>IDENTIFICATION</scope>
</reference>
<dbReference type="GO" id="GO:0007264">
    <property type="term" value="P:small GTPase-mediated signal transduction"/>
    <property type="evidence" value="ECO:0007669"/>
    <property type="project" value="InterPro"/>
</dbReference>
<dbReference type="NCBIfam" id="TIGR00231">
    <property type="entry name" value="small_GTP"/>
    <property type="match status" value="1"/>
</dbReference>
<protein>
    <recommendedName>
        <fullName evidence="6">Ras homolog family member D</fullName>
    </recommendedName>
</protein>
<reference evidence="4" key="2">
    <citation type="submission" date="2025-09" db="UniProtKB">
        <authorList>
            <consortium name="Ensembl"/>
        </authorList>
    </citation>
    <scope>IDENTIFICATION</scope>
</reference>
<feature type="compositionally biased region" description="Polar residues" evidence="3">
    <location>
        <begin position="312"/>
        <end position="331"/>
    </location>
</feature>
<feature type="compositionally biased region" description="Low complexity" evidence="3">
    <location>
        <begin position="381"/>
        <end position="393"/>
    </location>
</feature>
<dbReference type="SMART" id="SM00174">
    <property type="entry name" value="RHO"/>
    <property type="match status" value="1"/>
</dbReference>
<dbReference type="PROSITE" id="PS51419">
    <property type="entry name" value="RAB"/>
    <property type="match status" value="1"/>
</dbReference>
<dbReference type="Pfam" id="PF00071">
    <property type="entry name" value="Ras"/>
    <property type="match status" value="1"/>
</dbReference>
<organism evidence="4 5">
    <name type="scientific">Anser brachyrhynchus</name>
    <name type="common">Pink-footed goose</name>
    <dbReference type="NCBI Taxonomy" id="132585"/>
    <lineage>
        <taxon>Eukaryota</taxon>
        <taxon>Metazoa</taxon>
        <taxon>Chordata</taxon>
        <taxon>Craniata</taxon>
        <taxon>Vertebrata</taxon>
        <taxon>Euteleostomi</taxon>
        <taxon>Archelosauria</taxon>
        <taxon>Archosauria</taxon>
        <taxon>Dinosauria</taxon>
        <taxon>Saurischia</taxon>
        <taxon>Theropoda</taxon>
        <taxon>Coelurosauria</taxon>
        <taxon>Aves</taxon>
        <taxon>Neognathae</taxon>
        <taxon>Galloanserae</taxon>
        <taxon>Anseriformes</taxon>
        <taxon>Anatidae</taxon>
        <taxon>Anserinae</taxon>
        <taxon>Anser</taxon>
    </lineage>
</organism>
<dbReference type="AlphaFoldDB" id="A0A8B9ICP2"/>
<evidence type="ECO:0000313" key="5">
    <source>
        <dbReference type="Proteomes" id="UP000694426"/>
    </source>
</evidence>
<proteinExistence type="predicted"/>
<dbReference type="PROSITE" id="PS51420">
    <property type="entry name" value="RHO"/>
    <property type="match status" value="1"/>
</dbReference>
<feature type="region of interest" description="Disordered" evidence="3">
    <location>
        <begin position="266"/>
        <end position="411"/>
    </location>
</feature>
<evidence type="ECO:0000313" key="4">
    <source>
        <dbReference type="Ensembl" id="ENSABRP00000026462.1"/>
    </source>
</evidence>
<dbReference type="InterPro" id="IPR003578">
    <property type="entry name" value="Small_GTPase_Rho"/>
</dbReference>
<dbReference type="PANTHER" id="PTHR24072">
    <property type="entry name" value="RHO FAMILY GTPASE"/>
    <property type="match status" value="1"/>
</dbReference>
<name>A0A8B9ICP2_9AVES</name>
<evidence type="ECO:0000256" key="1">
    <source>
        <dbReference type="ARBA" id="ARBA00022741"/>
    </source>
</evidence>